<evidence type="ECO:0000313" key="1">
    <source>
        <dbReference type="EMBL" id="MSR90695.1"/>
    </source>
</evidence>
<accession>A0A7X2MXZ6</accession>
<keyword evidence="2" id="KW-1185">Reference proteome</keyword>
<dbReference type="Proteomes" id="UP000460287">
    <property type="component" value="Unassembled WGS sequence"/>
</dbReference>
<dbReference type="AlphaFoldDB" id="A0A7X2MXZ6"/>
<dbReference type="GO" id="GO:0016301">
    <property type="term" value="F:kinase activity"/>
    <property type="evidence" value="ECO:0007669"/>
    <property type="project" value="UniProtKB-KW"/>
</dbReference>
<keyword evidence="1" id="KW-0808">Transferase</keyword>
<keyword evidence="1" id="KW-0418">Kinase</keyword>
<dbReference type="RefSeq" id="WP_154530574.1">
    <property type="nucleotide sequence ID" value="NZ_VULX01000003.1"/>
</dbReference>
<name>A0A7X2MXZ6_9CLOT</name>
<dbReference type="EMBL" id="VULX01000003">
    <property type="protein sequence ID" value="MSR90695.1"/>
    <property type="molecule type" value="Genomic_DNA"/>
</dbReference>
<comment type="caution">
    <text evidence="1">The sequence shown here is derived from an EMBL/GenBank/DDBJ whole genome shotgun (WGS) entry which is preliminary data.</text>
</comment>
<dbReference type="Gene3D" id="1.10.510.10">
    <property type="entry name" value="Transferase(Phosphotransferase) domain 1"/>
    <property type="match status" value="1"/>
</dbReference>
<proteinExistence type="predicted"/>
<evidence type="ECO:0000313" key="2">
    <source>
        <dbReference type="Proteomes" id="UP000460287"/>
    </source>
</evidence>
<protein>
    <submittedName>
        <fullName evidence="1">Protein kinase</fullName>
    </submittedName>
</protein>
<gene>
    <name evidence="1" type="ORF">FYJ33_04495</name>
</gene>
<dbReference type="SUPFAM" id="SSF56112">
    <property type="entry name" value="Protein kinase-like (PK-like)"/>
    <property type="match status" value="1"/>
</dbReference>
<reference evidence="1 2" key="1">
    <citation type="submission" date="2019-08" db="EMBL/GenBank/DDBJ databases">
        <title>In-depth cultivation of the pig gut microbiome towards novel bacterial diversity and tailored functional studies.</title>
        <authorList>
            <person name="Wylensek D."/>
            <person name="Hitch T.C.A."/>
            <person name="Clavel T."/>
        </authorList>
    </citation>
    <scope>NUCLEOTIDE SEQUENCE [LARGE SCALE GENOMIC DNA]</scope>
    <source>
        <strain evidence="1 2">WCA-383-APC-5B</strain>
    </source>
</reference>
<dbReference type="InterPro" id="IPR011009">
    <property type="entry name" value="Kinase-like_dom_sf"/>
</dbReference>
<organism evidence="1 2">
    <name type="scientific">Inconstantimicrobium porci</name>
    <dbReference type="NCBI Taxonomy" id="2652291"/>
    <lineage>
        <taxon>Bacteria</taxon>
        <taxon>Bacillati</taxon>
        <taxon>Bacillota</taxon>
        <taxon>Clostridia</taxon>
        <taxon>Eubacteriales</taxon>
        <taxon>Clostridiaceae</taxon>
        <taxon>Inconstantimicrobium</taxon>
    </lineage>
</organism>
<sequence length="195" mass="23273">MAKNYCYSVNLSEKAEELLKQGEYLGEGHNGVVFLLPDNNVMKIFKSKDVLSDESSILYRTRKSKYFPHIVEVGDYYIIREYVEGERLDKYLKQNSLNIKLSENLLDLIEEFSRLHFKRKDLRCKDIFVRSDMSLMIIDPKNNYEKEVNYPRHLMKGLSKAGVLEDFLNVVKQKDKKKYRLWKSKINKYLKYHIK</sequence>